<organism evidence="2 3">
    <name type="scientific">Acaulospora morrowiae</name>
    <dbReference type="NCBI Taxonomy" id="94023"/>
    <lineage>
        <taxon>Eukaryota</taxon>
        <taxon>Fungi</taxon>
        <taxon>Fungi incertae sedis</taxon>
        <taxon>Mucoromycota</taxon>
        <taxon>Glomeromycotina</taxon>
        <taxon>Glomeromycetes</taxon>
        <taxon>Diversisporales</taxon>
        <taxon>Acaulosporaceae</taxon>
        <taxon>Acaulospora</taxon>
    </lineage>
</organism>
<protein>
    <submittedName>
        <fullName evidence="2">10918_t:CDS:1</fullName>
    </submittedName>
</protein>
<keyword evidence="3" id="KW-1185">Reference proteome</keyword>
<comment type="caution">
    <text evidence="2">The sequence shown here is derived from an EMBL/GenBank/DDBJ whole genome shotgun (WGS) entry which is preliminary data.</text>
</comment>
<feature type="non-terminal residue" evidence="2">
    <location>
        <position position="1"/>
    </location>
</feature>
<dbReference type="OrthoDB" id="10584609at2759"/>
<feature type="compositionally biased region" description="Polar residues" evidence="1">
    <location>
        <begin position="64"/>
        <end position="73"/>
    </location>
</feature>
<dbReference type="AlphaFoldDB" id="A0A9N9EQ48"/>
<reference evidence="2" key="1">
    <citation type="submission" date="2021-06" db="EMBL/GenBank/DDBJ databases">
        <authorList>
            <person name="Kallberg Y."/>
            <person name="Tangrot J."/>
            <person name="Rosling A."/>
        </authorList>
    </citation>
    <scope>NUCLEOTIDE SEQUENCE</scope>
    <source>
        <strain evidence="2">CL551</strain>
    </source>
</reference>
<accession>A0A9N9EQ48</accession>
<feature type="compositionally biased region" description="Pro residues" evidence="1">
    <location>
        <begin position="13"/>
        <end position="25"/>
    </location>
</feature>
<dbReference type="Proteomes" id="UP000789342">
    <property type="component" value="Unassembled WGS sequence"/>
</dbReference>
<gene>
    <name evidence="2" type="ORF">AMORRO_LOCUS11399</name>
</gene>
<name>A0A9N9EQ48_9GLOM</name>
<sequence length="254" mass="28711">MSPRRSSDLDLSPPSPLRTPTPPGQSPTGGVLNKRKKSREEKDSIFSFFWSSSRPASPSHDSSLHSLNNITSRSSKREGRHIRKLSAGNLKSVLSLPDGDEPRRKSFDSVQPDMNVRYGYVAPPDPNIVPFAYQSLDLPFETDNDSLPKTNPGGPNKEEKKKNIFPKWFRKGSKDKDTALYEGLFVRSELFINRKNSDFDSYSFPNLIVTPTHEKDDPFLATLNSNSRAPSLTGKSDHHWVKVNLKKEKSWKKK</sequence>
<proteinExistence type="predicted"/>
<feature type="region of interest" description="Disordered" evidence="1">
    <location>
        <begin position="1"/>
        <end position="110"/>
    </location>
</feature>
<evidence type="ECO:0000313" key="2">
    <source>
        <dbReference type="EMBL" id="CAG8684462.1"/>
    </source>
</evidence>
<feature type="region of interest" description="Disordered" evidence="1">
    <location>
        <begin position="142"/>
        <end position="164"/>
    </location>
</feature>
<evidence type="ECO:0000313" key="3">
    <source>
        <dbReference type="Proteomes" id="UP000789342"/>
    </source>
</evidence>
<dbReference type="EMBL" id="CAJVPV010014396">
    <property type="protein sequence ID" value="CAG8684462.1"/>
    <property type="molecule type" value="Genomic_DNA"/>
</dbReference>
<feature type="compositionally biased region" description="Low complexity" evidence="1">
    <location>
        <begin position="46"/>
        <end position="61"/>
    </location>
</feature>
<evidence type="ECO:0000256" key="1">
    <source>
        <dbReference type="SAM" id="MobiDB-lite"/>
    </source>
</evidence>